<proteinExistence type="predicted"/>
<feature type="transmembrane region" description="Helical" evidence="1">
    <location>
        <begin position="35"/>
        <end position="56"/>
    </location>
</feature>
<keyword evidence="1" id="KW-0472">Membrane</keyword>
<protein>
    <submittedName>
        <fullName evidence="2">Uncharacterized protein</fullName>
    </submittedName>
</protein>
<evidence type="ECO:0000313" key="3">
    <source>
        <dbReference type="Proteomes" id="UP001472677"/>
    </source>
</evidence>
<organism evidence="2 3">
    <name type="scientific">Hibiscus sabdariffa</name>
    <name type="common">roselle</name>
    <dbReference type="NCBI Taxonomy" id="183260"/>
    <lineage>
        <taxon>Eukaryota</taxon>
        <taxon>Viridiplantae</taxon>
        <taxon>Streptophyta</taxon>
        <taxon>Embryophyta</taxon>
        <taxon>Tracheophyta</taxon>
        <taxon>Spermatophyta</taxon>
        <taxon>Magnoliopsida</taxon>
        <taxon>eudicotyledons</taxon>
        <taxon>Gunneridae</taxon>
        <taxon>Pentapetalae</taxon>
        <taxon>rosids</taxon>
        <taxon>malvids</taxon>
        <taxon>Malvales</taxon>
        <taxon>Malvaceae</taxon>
        <taxon>Malvoideae</taxon>
        <taxon>Hibiscus</taxon>
    </lineage>
</organism>
<name>A0ABR2ETS3_9ROSI</name>
<keyword evidence="1" id="KW-0812">Transmembrane</keyword>
<gene>
    <name evidence="2" type="ORF">V6N12_058972</name>
</gene>
<comment type="caution">
    <text evidence="2">The sequence shown here is derived from an EMBL/GenBank/DDBJ whole genome shotgun (WGS) entry which is preliminary data.</text>
</comment>
<evidence type="ECO:0000313" key="2">
    <source>
        <dbReference type="EMBL" id="KAK8565409.1"/>
    </source>
</evidence>
<reference evidence="2 3" key="1">
    <citation type="journal article" date="2024" name="G3 (Bethesda)">
        <title>Genome assembly of Hibiscus sabdariffa L. provides insights into metabolisms of medicinal natural products.</title>
        <authorList>
            <person name="Kim T."/>
        </authorList>
    </citation>
    <scope>NUCLEOTIDE SEQUENCE [LARGE SCALE GENOMIC DNA]</scope>
    <source>
        <strain evidence="2">TK-2024</strain>
        <tissue evidence="2">Old leaves</tissue>
    </source>
</reference>
<evidence type="ECO:0000256" key="1">
    <source>
        <dbReference type="SAM" id="Phobius"/>
    </source>
</evidence>
<dbReference type="EMBL" id="JBBPBM010000010">
    <property type="protein sequence ID" value="KAK8565409.1"/>
    <property type="molecule type" value="Genomic_DNA"/>
</dbReference>
<sequence length="112" mass="12690">MAGYDSRSLGFSWFDERLRKLKFGVFLVRRPVTKVGVWGFLGSTGGVLFCCLEFPAMVRDLCEERRATRSGLWPDCGRSPILLRLTHPDTAGRSWLCVVSLLCNRNRSAHLL</sequence>
<keyword evidence="1" id="KW-1133">Transmembrane helix</keyword>
<keyword evidence="3" id="KW-1185">Reference proteome</keyword>
<accession>A0ABR2ETS3</accession>
<dbReference type="Proteomes" id="UP001472677">
    <property type="component" value="Unassembled WGS sequence"/>
</dbReference>